<accession>A0AAD3SH39</accession>
<dbReference type="GO" id="GO:0000302">
    <property type="term" value="P:response to reactive oxygen species"/>
    <property type="evidence" value="ECO:0007669"/>
    <property type="project" value="TreeGrafter"/>
</dbReference>
<keyword evidence="1" id="KW-0560">Oxidoreductase</keyword>
<protein>
    <recommendedName>
        <fullName evidence="4">Peroxidase</fullName>
    </recommendedName>
</protein>
<keyword evidence="3" id="KW-1185">Reference proteome</keyword>
<dbReference type="InterPro" id="IPR044831">
    <property type="entry name" value="Ccp1-like"/>
</dbReference>
<dbReference type="GO" id="GO:0020037">
    <property type="term" value="F:heme binding"/>
    <property type="evidence" value="ECO:0007669"/>
    <property type="project" value="InterPro"/>
</dbReference>
<dbReference type="GO" id="GO:0042744">
    <property type="term" value="P:hydrogen peroxide catabolic process"/>
    <property type="evidence" value="ECO:0007669"/>
    <property type="project" value="TreeGrafter"/>
</dbReference>
<dbReference type="AlphaFoldDB" id="A0AAD3SH39"/>
<gene>
    <name evidence="2" type="ORF">Nepgr_013069</name>
</gene>
<name>A0AAD3SH39_NEPGR</name>
<dbReference type="SUPFAM" id="SSF48113">
    <property type="entry name" value="Heme-dependent peroxidases"/>
    <property type="match status" value="1"/>
</dbReference>
<comment type="caution">
    <text evidence="2">The sequence shown here is derived from an EMBL/GenBank/DDBJ whole genome shotgun (WGS) entry which is preliminary data.</text>
</comment>
<organism evidence="2 3">
    <name type="scientific">Nepenthes gracilis</name>
    <name type="common">Slender pitcher plant</name>
    <dbReference type="NCBI Taxonomy" id="150966"/>
    <lineage>
        <taxon>Eukaryota</taxon>
        <taxon>Viridiplantae</taxon>
        <taxon>Streptophyta</taxon>
        <taxon>Embryophyta</taxon>
        <taxon>Tracheophyta</taxon>
        <taxon>Spermatophyta</taxon>
        <taxon>Magnoliopsida</taxon>
        <taxon>eudicotyledons</taxon>
        <taxon>Gunneridae</taxon>
        <taxon>Pentapetalae</taxon>
        <taxon>Caryophyllales</taxon>
        <taxon>Nepenthaceae</taxon>
        <taxon>Nepenthes</taxon>
    </lineage>
</organism>
<dbReference type="GO" id="GO:0004601">
    <property type="term" value="F:peroxidase activity"/>
    <property type="evidence" value="ECO:0007669"/>
    <property type="project" value="InterPro"/>
</dbReference>
<dbReference type="PANTHER" id="PTHR31356:SF8">
    <property type="entry name" value="L-ASCORBATE PEROXIDASE 6-RELATED"/>
    <property type="match status" value="1"/>
</dbReference>
<dbReference type="Proteomes" id="UP001279734">
    <property type="component" value="Unassembled WGS sequence"/>
</dbReference>
<evidence type="ECO:0000313" key="3">
    <source>
        <dbReference type="Proteomes" id="UP001279734"/>
    </source>
</evidence>
<evidence type="ECO:0008006" key="4">
    <source>
        <dbReference type="Google" id="ProtNLM"/>
    </source>
</evidence>
<dbReference type="EMBL" id="BSYO01000011">
    <property type="protein sequence ID" value="GMH11228.1"/>
    <property type="molecule type" value="Genomic_DNA"/>
</dbReference>
<proteinExistence type="predicted"/>
<dbReference type="InterPro" id="IPR010255">
    <property type="entry name" value="Haem_peroxidase_sf"/>
</dbReference>
<sequence>MTSDPEGRIPEEFFKASGLKQCLKRKGFTTQELIALSGVHILGSKGFKNPIVFDHFYFKILLEKPWLSPTGMSSMIGLPSDLALVEDDDIHLISGIAMSSLTTSSRPSPRARISLLSFVVEFEFGLWRISLLQILELEVIKLLLLKGFTCVRRSNRRNACFWTSFC</sequence>
<evidence type="ECO:0000313" key="2">
    <source>
        <dbReference type="EMBL" id="GMH11228.1"/>
    </source>
</evidence>
<dbReference type="GO" id="GO:0034599">
    <property type="term" value="P:cellular response to oxidative stress"/>
    <property type="evidence" value="ECO:0007669"/>
    <property type="project" value="InterPro"/>
</dbReference>
<reference evidence="2" key="1">
    <citation type="submission" date="2023-05" db="EMBL/GenBank/DDBJ databases">
        <title>Nepenthes gracilis genome sequencing.</title>
        <authorList>
            <person name="Fukushima K."/>
        </authorList>
    </citation>
    <scope>NUCLEOTIDE SEQUENCE</scope>
    <source>
        <strain evidence="2">SING2019-196</strain>
    </source>
</reference>
<dbReference type="Gene3D" id="1.10.420.10">
    <property type="entry name" value="Peroxidase, domain 2"/>
    <property type="match status" value="1"/>
</dbReference>
<dbReference type="PANTHER" id="PTHR31356">
    <property type="entry name" value="THYLAKOID LUMENAL 29 KDA PROTEIN, CHLOROPLASTIC-RELATED"/>
    <property type="match status" value="1"/>
</dbReference>
<evidence type="ECO:0000256" key="1">
    <source>
        <dbReference type="ARBA" id="ARBA00023002"/>
    </source>
</evidence>